<sequence length="159" mass="18142">MQIKHTSPGQVLFIRKRLYISDVGPASVDCSRQIQDLIDRSNLHVTGPWHFIAYYLPQDDQTEFDIDFCLPVSGECGEFLKGDIEAKYLSDFHCATCVFEGPLDDLFVKGYQPLLQEMKDEQCRLTGESREVYHNWSGPDSDKNVVEIQFGIQTDTTLS</sequence>
<dbReference type="InterPro" id="IPR010499">
    <property type="entry name" value="AraC_E-bd"/>
</dbReference>
<feature type="domain" description="AraC effector-binding" evidence="1">
    <location>
        <begin position="1"/>
        <end position="153"/>
    </location>
</feature>
<evidence type="ECO:0000313" key="3">
    <source>
        <dbReference type="Proteomes" id="UP000465712"/>
    </source>
</evidence>
<dbReference type="SMART" id="SM00871">
    <property type="entry name" value="AraC_E_bind"/>
    <property type="match status" value="1"/>
</dbReference>
<evidence type="ECO:0000313" key="2">
    <source>
        <dbReference type="EMBL" id="NAW67018.1"/>
    </source>
</evidence>
<dbReference type="InterPro" id="IPR011256">
    <property type="entry name" value="Reg_factor_effector_dom_sf"/>
</dbReference>
<reference evidence="2 3" key="1">
    <citation type="submission" date="2017-05" db="EMBL/GenBank/DDBJ databases">
        <title>High clonality and local adaptation shapes Vibrionaceae linages within an endangered oasis.</title>
        <authorList>
            <person name="Vazquez-Rosas-Landa M."/>
        </authorList>
    </citation>
    <scope>NUCLEOTIDE SEQUENCE [LARGE SCALE GENOMIC DNA]</scope>
    <source>
        <strain evidence="2 3">P46_P4S1P180</strain>
    </source>
</reference>
<protein>
    <submittedName>
        <fullName evidence="2">AraC family transcriptional regulator</fullName>
    </submittedName>
</protein>
<evidence type="ECO:0000259" key="1">
    <source>
        <dbReference type="SMART" id="SM00871"/>
    </source>
</evidence>
<dbReference type="RefSeq" id="WP_161446460.1">
    <property type="nucleotide sequence ID" value="NZ_WXWV01000120.1"/>
</dbReference>
<gene>
    <name evidence="2" type="ORF">CAG72_17630</name>
</gene>
<dbReference type="Proteomes" id="UP000465712">
    <property type="component" value="Unassembled WGS sequence"/>
</dbReference>
<organism evidence="2 3">
    <name type="scientific">Photobacterium halotolerans</name>
    <dbReference type="NCBI Taxonomy" id="265726"/>
    <lineage>
        <taxon>Bacteria</taxon>
        <taxon>Pseudomonadati</taxon>
        <taxon>Pseudomonadota</taxon>
        <taxon>Gammaproteobacteria</taxon>
        <taxon>Vibrionales</taxon>
        <taxon>Vibrionaceae</taxon>
        <taxon>Photobacterium</taxon>
    </lineage>
</organism>
<dbReference type="AlphaFoldDB" id="A0A7X4WNW5"/>
<dbReference type="EMBL" id="WXWW01000253">
    <property type="protein sequence ID" value="NAW67018.1"/>
    <property type="molecule type" value="Genomic_DNA"/>
</dbReference>
<dbReference type="Gene3D" id="3.20.80.10">
    <property type="entry name" value="Regulatory factor, effector binding domain"/>
    <property type="match status" value="1"/>
</dbReference>
<comment type="caution">
    <text evidence="2">The sequence shown here is derived from an EMBL/GenBank/DDBJ whole genome shotgun (WGS) entry which is preliminary data.</text>
</comment>
<name>A0A7X4WNW5_9GAMM</name>
<dbReference type="SUPFAM" id="SSF55136">
    <property type="entry name" value="Probable bacterial effector-binding domain"/>
    <property type="match status" value="1"/>
</dbReference>
<accession>A0A7X4WNW5</accession>
<proteinExistence type="predicted"/>